<dbReference type="SUPFAM" id="SSF55298">
    <property type="entry name" value="YjgF-like"/>
    <property type="match status" value="1"/>
</dbReference>
<accession>A0A6J4RTA9</accession>
<dbReference type="InterPro" id="IPR006175">
    <property type="entry name" value="YjgF/YER057c/UK114"/>
</dbReference>
<protein>
    <submittedName>
        <fullName evidence="2">RidA/YER057c/UK114 superfamily protein</fullName>
    </submittedName>
</protein>
<dbReference type="InterPro" id="IPR006056">
    <property type="entry name" value="RidA"/>
</dbReference>
<reference evidence="2" key="1">
    <citation type="submission" date="2020-02" db="EMBL/GenBank/DDBJ databases">
        <authorList>
            <person name="Meier V. D."/>
        </authorList>
    </citation>
    <scope>NUCLEOTIDE SEQUENCE</scope>
    <source>
        <strain evidence="2">AVDCRST_MAG67</strain>
    </source>
</reference>
<dbReference type="PANTHER" id="PTHR11803">
    <property type="entry name" value="2-IMINOBUTANOATE/2-IMINOPROPANOATE DEAMINASE RIDA"/>
    <property type="match status" value="1"/>
</dbReference>
<dbReference type="GO" id="GO:0019239">
    <property type="term" value="F:deaminase activity"/>
    <property type="evidence" value="ECO:0007669"/>
    <property type="project" value="TreeGrafter"/>
</dbReference>
<name>A0A6J4RTA9_9ACTN</name>
<organism evidence="2">
    <name type="scientific">uncultured Solirubrobacteraceae bacterium</name>
    <dbReference type="NCBI Taxonomy" id="1162706"/>
    <lineage>
        <taxon>Bacteria</taxon>
        <taxon>Bacillati</taxon>
        <taxon>Actinomycetota</taxon>
        <taxon>Thermoleophilia</taxon>
        <taxon>Solirubrobacterales</taxon>
        <taxon>Solirubrobacteraceae</taxon>
        <taxon>environmental samples</taxon>
    </lineage>
</organism>
<dbReference type="Pfam" id="PF01042">
    <property type="entry name" value="Ribonuc_L-PSP"/>
    <property type="match status" value="1"/>
</dbReference>
<proteinExistence type="inferred from homology"/>
<dbReference type="CDD" id="cd00448">
    <property type="entry name" value="YjgF_YER057c_UK114_family"/>
    <property type="match status" value="1"/>
</dbReference>
<dbReference type="InterPro" id="IPR035959">
    <property type="entry name" value="RutC-like_sf"/>
</dbReference>
<dbReference type="PANTHER" id="PTHR11803:SF39">
    <property type="entry name" value="2-IMINOBUTANOATE_2-IMINOPROPANOATE DEAMINASE"/>
    <property type="match status" value="1"/>
</dbReference>
<evidence type="ECO:0000313" key="2">
    <source>
        <dbReference type="EMBL" id="CAA9478673.1"/>
    </source>
</evidence>
<dbReference type="FunFam" id="3.30.1330.40:FF:000001">
    <property type="entry name" value="L-PSP family endoribonuclease"/>
    <property type="match status" value="1"/>
</dbReference>
<dbReference type="EMBL" id="CADCVQ010000036">
    <property type="protein sequence ID" value="CAA9478673.1"/>
    <property type="molecule type" value="Genomic_DNA"/>
</dbReference>
<dbReference type="GO" id="GO:0005829">
    <property type="term" value="C:cytosol"/>
    <property type="evidence" value="ECO:0007669"/>
    <property type="project" value="TreeGrafter"/>
</dbReference>
<dbReference type="AlphaFoldDB" id="A0A6J4RTA9"/>
<dbReference type="Gene3D" id="3.30.1330.40">
    <property type="entry name" value="RutC-like"/>
    <property type="match status" value="1"/>
</dbReference>
<comment type="similarity">
    <text evidence="1">Belongs to the RutC family.</text>
</comment>
<dbReference type="NCBIfam" id="TIGR00004">
    <property type="entry name" value="Rid family detoxifying hydrolase"/>
    <property type="match status" value="1"/>
</dbReference>
<evidence type="ECO:0000256" key="1">
    <source>
        <dbReference type="ARBA" id="ARBA00010552"/>
    </source>
</evidence>
<sequence>MSQHREPVTAIGAPAAIGPYSHAVRAGGLLFCSGQIPLDPETGELVGATPAEQATRCLENLQAICGAAGAALADAVRCTVYMTDLGAFAEVNDAYGAFFQADPPARVAIGVVALPKGAQVEIDAIVALPAQAD</sequence>
<gene>
    <name evidence="2" type="ORF">AVDCRST_MAG67-718</name>
</gene>